<dbReference type="EMBL" id="BAAARV010000125">
    <property type="protein sequence ID" value="GAA2391947.1"/>
    <property type="molecule type" value="Genomic_DNA"/>
</dbReference>
<evidence type="ECO:0000313" key="7">
    <source>
        <dbReference type="EMBL" id="GAA2391947.1"/>
    </source>
</evidence>
<reference evidence="7 8" key="1">
    <citation type="journal article" date="2019" name="Int. J. Syst. Evol. Microbiol.">
        <title>The Global Catalogue of Microorganisms (GCM) 10K type strain sequencing project: providing services to taxonomists for standard genome sequencing and annotation.</title>
        <authorList>
            <consortium name="The Broad Institute Genomics Platform"/>
            <consortium name="The Broad Institute Genome Sequencing Center for Infectious Disease"/>
            <person name="Wu L."/>
            <person name="Ma J."/>
        </authorList>
    </citation>
    <scope>NUCLEOTIDE SEQUENCE [LARGE SCALE GENOMIC DNA]</scope>
    <source>
        <strain evidence="7 8">JCM 3272</strain>
    </source>
</reference>
<feature type="domain" description="Rad50/SbcC-type AAA" evidence="6">
    <location>
        <begin position="6"/>
        <end position="162"/>
    </location>
</feature>
<evidence type="ECO:0000256" key="4">
    <source>
        <dbReference type="SAM" id="Coils"/>
    </source>
</evidence>
<gene>
    <name evidence="7" type="ORF">GCM10010170_104470</name>
</gene>
<feature type="region of interest" description="Disordered" evidence="5">
    <location>
        <begin position="284"/>
        <end position="305"/>
    </location>
</feature>
<dbReference type="SUPFAM" id="SSF52540">
    <property type="entry name" value="P-loop containing nucleoside triphosphate hydrolases"/>
    <property type="match status" value="1"/>
</dbReference>
<keyword evidence="8" id="KW-1185">Reference proteome</keyword>
<keyword evidence="4" id="KW-0175">Coiled coil</keyword>
<feature type="coiled-coil region" evidence="4">
    <location>
        <begin position="650"/>
        <end position="684"/>
    </location>
</feature>
<name>A0ABN3I074_9ACTN</name>
<comment type="similarity">
    <text evidence="1">Belongs to the SMC family. SbcC subfamily.</text>
</comment>
<evidence type="ECO:0000313" key="8">
    <source>
        <dbReference type="Proteomes" id="UP001501444"/>
    </source>
</evidence>
<evidence type="ECO:0000259" key="6">
    <source>
        <dbReference type="Pfam" id="PF13476"/>
    </source>
</evidence>
<sequence>MKPLQLTFAGLRSYVERQSVDFTGKTFIAILGDTGAGKSTLLDAMCYSLYNRCSWAGGSVSDLISHSGDGTLSVAFTFQAGTKVWRIERSTSTRSAALHKLIDADAGTVVATGASAVTAHVRRIIGLDYDTFLRSVILPQGRFQELLRMGDRDRTGILKSLLGLDQLSSVREHAVTLHSRLSRRLGDYRERRAAFLPDPAATILEAAERQQIAQIRLNTLQTAQSAVAKAAEARANASVRHAAVAKARGRLTDATPADVAATYQTLLAAVEDIAARRTQIDRERQTLDQDAQRHQTELDQADRDGAGVAKTASAVSTLTHLVEQIPLLDARAERLGNEQREVSVYKAMLESLQGESAEHKAAATQARQALDAASGRVTAAEEAHLLATTTITDFRKAADAAQQAAERLTACRDEVAELHTLAEAAATEARKAELAVEAAEAEDLRLRRLHAAAVAADGCGPGDACPVCRRDLPEDFVAPEHDASAAVTTALRAARKAATQAATKEARAAERAKLAEDETLAGALGEVETTGANLELATANLHAVFGDIDPTTPDERLLHDHATASRIAGTEQQQAENEYTEARDRNTRVESEVAVREAELTRLQAAYEQAQADHDAFIVQLNRAARGIPHAFRPAHGLPLADITHQQQRARARQEQLAQLTGQLHDVRNRIKELQTASELLDTETDNRITRPANALRRQLDTLAHHVMDAGTLLEHATHPARPADAPLSDEAVWANRLLEQTAELVDACRDEEEAALEAARDAEQAAKQARRQCQADDDAHLEQLIRAASTAVHNAGRDLKRGQAHQPLTDELDRRIRAAEPAVTALGDLAALLTDGKFVADAVRQRQRALVGAASKILLRITGDKFGFAKDFRIVDTSTGKDRDVKTLSGGETFQASLALALAVVELASRASGRVDALFLDEGFGSLDADVLQDALYTLAAHSTEGRLVTIISHMRSIAETTDQVLVVERTFAGSHAHWASPEEREQIINDDLNRGLLQ</sequence>
<dbReference type="PANTHER" id="PTHR32114:SF2">
    <property type="entry name" value="ABC TRANSPORTER ABCH.3"/>
    <property type="match status" value="1"/>
</dbReference>
<evidence type="ECO:0000256" key="2">
    <source>
        <dbReference type="ARBA" id="ARBA00011322"/>
    </source>
</evidence>
<protein>
    <recommendedName>
        <fullName evidence="3">Nuclease SbcCD subunit C</fullName>
    </recommendedName>
</protein>
<dbReference type="InterPro" id="IPR027417">
    <property type="entry name" value="P-loop_NTPase"/>
</dbReference>
<evidence type="ECO:0000256" key="1">
    <source>
        <dbReference type="ARBA" id="ARBA00006930"/>
    </source>
</evidence>
<comment type="subunit">
    <text evidence="2">Heterodimer of SbcC and SbcD.</text>
</comment>
<dbReference type="Gene3D" id="3.40.50.300">
    <property type="entry name" value="P-loop containing nucleotide triphosphate hydrolases"/>
    <property type="match status" value="2"/>
</dbReference>
<evidence type="ECO:0000256" key="5">
    <source>
        <dbReference type="SAM" id="MobiDB-lite"/>
    </source>
</evidence>
<comment type="caution">
    <text evidence="7">The sequence shown here is derived from an EMBL/GenBank/DDBJ whole genome shotgun (WGS) entry which is preliminary data.</text>
</comment>
<evidence type="ECO:0000256" key="3">
    <source>
        <dbReference type="ARBA" id="ARBA00013368"/>
    </source>
</evidence>
<feature type="region of interest" description="Disordered" evidence="5">
    <location>
        <begin position="569"/>
        <end position="588"/>
    </location>
</feature>
<dbReference type="Proteomes" id="UP001501444">
    <property type="component" value="Unassembled WGS sequence"/>
</dbReference>
<accession>A0ABN3I074</accession>
<feature type="coiled-coil region" evidence="4">
    <location>
        <begin position="746"/>
        <end position="780"/>
    </location>
</feature>
<proteinExistence type="inferred from homology"/>
<dbReference type="RefSeq" id="WP_344620236.1">
    <property type="nucleotide sequence ID" value="NZ_BAAARV010000125.1"/>
</dbReference>
<dbReference type="Pfam" id="PF13558">
    <property type="entry name" value="SbcC_Walker_B"/>
    <property type="match status" value="1"/>
</dbReference>
<dbReference type="Pfam" id="PF13476">
    <property type="entry name" value="AAA_23"/>
    <property type="match status" value="1"/>
</dbReference>
<dbReference type="InterPro" id="IPR038729">
    <property type="entry name" value="Rad50/SbcC_AAA"/>
</dbReference>
<dbReference type="PANTHER" id="PTHR32114">
    <property type="entry name" value="ABC TRANSPORTER ABCH.3"/>
    <property type="match status" value="1"/>
</dbReference>
<organism evidence="7 8">
    <name type="scientific">Dactylosporangium salmoneum</name>
    <dbReference type="NCBI Taxonomy" id="53361"/>
    <lineage>
        <taxon>Bacteria</taxon>
        <taxon>Bacillati</taxon>
        <taxon>Actinomycetota</taxon>
        <taxon>Actinomycetes</taxon>
        <taxon>Micromonosporales</taxon>
        <taxon>Micromonosporaceae</taxon>
        <taxon>Dactylosporangium</taxon>
    </lineage>
</organism>